<dbReference type="Gene3D" id="2.10.109.10">
    <property type="entry name" value="Umud Fragment, subunit A"/>
    <property type="match status" value="1"/>
</dbReference>
<protein>
    <recommendedName>
        <fullName evidence="4 6">Signal peptidase I</fullName>
        <ecNumber evidence="4 6">3.4.21.89</ecNumber>
    </recommendedName>
</protein>
<evidence type="ECO:0000313" key="8">
    <source>
        <dbReference type="EMBL" id="MBC5711673.1"/>
    </source>
</evidence>
<proteinExistence type="inferred from homology"/>
<reference evidence="8 9" key="1">
    <citation type="submission" date="2020-08" db="EMBL/GenBank/DDBJ databases">
        <title>Genome public.</title>
        <authorList>
            <person name="Liu C."/>
            <person name="Sun Q."/>
        </authorList>
    </citation>
    <scope>NUCLEOTIDE SEQUENCE [LARGE SCALE GENOMIC DNA]</scope>
    <source>
        <strain evidence="8 9">NSJ-66</strain>
    </source>
</reference>
<dbReference type="InterPro" id="IPR019758">
    <property type="entry name" value="Pept_S26A_signal_pept_1_CS"/>
</dbReference>
<feature type="domain" description="Peptidase S26" evidence="7">
    <location>
        <begin position="17"/>
        <end position="152"/>
    </location>
</feature>
<dbReference type="SUPFAM" id="SSF51306">
    <property type="entry name" value="LexA/Signal peptidase"/>
    <property type="match status" value="1"/>
</dbReference>
<organism evidence="8 9">
    <name type="scientific">Hungatella hominis</name>
    <dbReference type="NCBI Taxonomy" id="2763050"/>
    <lineage>
        <taxon>Bacteria</taxon>
        <taxon>Bacillati</taxon>
        <taxon>Bacillota</taxon>
        <taxon>Clostridia</taxon>
        <taxon>Lachnospirales</taxon>
        <taxon>Lachnospiraceae</taxon>
        <taxon>Hungatella</taxon>
    </lineage>
</organism>
<keyword evidence="9" id="KW-1185">Reference proteome</keyword>
<dbReference type="PROSITE" id="PS00761">
    <property type="entry name" value="SPASE_I_3"/>
    <property type="match status" value="1"/>
</dbReference>
<dbReference type="InterPro" id="IPR019533">
    <property type="entry name" value="Peptidase_S26"/>
</dbReference>
<comment type="subcellular location">
    <subcellularLocation>
        <location evidence="2">Cell membrane</location>
        <topology evidence="2">Single-pass type II membrane protein</topology>
    </subcellularLocation>
    <subcellularLocation>
        <location evidence="6">Membrane</location>
        <topology evidence="6">Single-pass type II membrane protein</topology>
    </subcellularLocation>
</comment>
<keyword evidence="6" id="KW-0472">Membrane</keyword>
<comment type="catalytic activity">
    <reaction evidence="1 6">
        <text>Cleavage of hydrophobic, N-terminal signal or leader sequences from secreted and periplasmic proteins.</text>
        <dbReference type="EC" id="3.4.21.89"/>
    </reaction>
</comment>
<evidence type="ECO:0000256" key="2">
    <source>
        <dbReference type="ARBA" id="ARBA00004401"/>
    </source>
</evidence>
<dbReference type="EC" id="3.4.21.89" evidence="4 6"/>
<comment type="similarity">
    <text evidence="3 6">Belongs to the peptidase S26 family.</text>
</comment>
<dbReference type="CDD" id="cd06530">
    <property type="entry name" value="S26_SPase_I"/>
    <property type="match status" value="1"/>
</dbReference>
<keyword evidence="6" id="KW-0812">Transmembrane</keyword>
<name>A0ABR7HEP4_9FIRM</name>
<accession>A0ABR7HEP4</accession>
<evidence type="ECO:0000256" key="3">
    <source>
        <dbReference type="ARBA" id="ARBA00009370"/>
    </source>
</evidence>
<dbReference type="GO" id="GO:0009003">
    <property type="term" value="F:signal peptidase activity"/>
    <property type="evidence" value="ECO:0007669"/>
    <property type="project" value="UniProtKB-EC"/>
</dbReference>
<comment type="caution">
    <text evidence="8">The sequence shown here is derived from an EMBL/GenBank/DDBJ whole genome shotgun (WGS) entry which is preliminary data.</text>
</comment>
<keyword evidence="6" id="KW-0645">Protease</keyword>
<sequence length="153" mass="16877">MRTRVRGKFAIILNIGLSVLAALWISSYYRLAVVNGDSMEPTYTQGDIIFVKIGKTPQRGDIVIIDSKAIGGRIVKRVIAVEGDTVQTDGEAIWVNGVILEEKYIKEPYAMEDVLLTVPDKSIYVMGDNRNHSRDSRIIGAVSIAEVVGVVKR</sequence>
<dbReference type="EMBL" id="JACOPB010000020">
    <property type="protein sequence ID" value="MBC5711673.1"/>
    <property type="molecule type" value="Genomic_DNA"/>
</dbReference>
<dbReference type="PANTHER" id="PTHR43390:SF1">
    <property type="entry name" value="CHLOROPLAST PROCESSING PEPTIDASE"/>
    <property type="match status" value="1"/>
</dbReference>
<dbReference type="Pfam" id="PF10502">
    <property type="entry name" value="Peptidase_S26"/>
    <property type="match status" value="1"/>
</dbReference>
<evidence type="ECO:0000256" key="4">
    <source>
        <dbReference type="ARBA" id="ARBA00013208"/>
    </source>
</evidence>
<feature type="transmembrane region" description="Helical" evidence="6">
    <location>
        <begin position="9"/>
        <end position="29"/>
    </location>
</feature>
<keyword evidence="6" id="KW-1133">Transmembrane helix</keyword>
<evidence type="ECO:0000259" key="7">
    <source>
        <dbReference type="Pfam" id="PF10502"/>
    </source>
</evidence>
<dbReference type="PANTHER" id="PTHR43390">
    <property type="entry name" value="SIGNAL PEPTIDASE I"/>
    <property type="match status" value="1"/>
</dbReference>
<dbReference type="InterPro" id="IPR000223">
    <property type="entry name" value="Pept_S26A_signal_pept_1"/>
</dbReference>
<evidence type="ECO:0000256" key="5">
    <source>
        <dbReference type="ARBA" id="ARBA00022801"/>
    </source>
</evidence>
<dbReference type="PRINTS" id="PR00727">
    <property type="entry name" value="LEADERPTASE"/>
</dbReference>
<evidence type="ECO:0000313" key="9">
    <source>
        <dbReference type="Proteomes" id="UP000634672"/>
    </source>
</evidence>
<dbReference type="RefSeq" id="WP_187024251.1">
    <property type="nucleotide sequence ID" value="NZ_JACOPB010000020.1"/>
</dbReference>
<dbReference type="Proteomes" id="UP000634672">
    <property type="component" value="Unassembled WGS sequence"/>
</dbReference>
<dbReference type="InterPro" id="IPR036286">
    <property type="entry name" value="LexA/Signal_pep-like_sf"/>
</dbReference>
<evidence type="ECO:0000256" key="6">
    <source>
        <dbReference type="RuleBase" id="RU362042"/>
    </source>
</evidence>
<dbReference type="NCBIfam" id="TIGR02227">
    <property type="entry name" value="sigpep_I_bact"/>
    <property type="match status" value="1"/>
</dbReference>
<evidence type="ECO:0000256" key="1">
    <source>
        <dbReference type="ARBA" id="ARBA00000677"/>
    </source>
</evidence>
<keyword evidence="5 6" id="KW-0378">Hydrolase</keyword>
<gene>
    <name evidence="8" type="primary">lepB</name>
    <name evidence="8" type="ORF">H8S75_27475</name>
</gene>